<keyword evidence="5" id="KW-0687">Ribonucleoprotein</keyword>
<dbReference type="GO" id="GO:0005840">
    <property type="term" value="C:ribosome"/>
    <property type="evidence" value="ECO:0007669"/>
    <property type="project" value="UniProtKB-KW"/>
</dbReference>
<dbReference type="Proteomes" id="UP000184248">
    <property type="component" value="Unassembled WGS sequence"/>
</dbReference>
<dbReference type="OrthoDB" id="9796919at2"/>
<proteinExistence type="inferred from homology"/>
<dbReference type="RefSeq" id="WP_064699683.1">
    <property type="nucleotide sequence ID" value="NZ_BDEO01000007.1"/>
</dbReference>
<keyword evidence="3" id="KW-0963">Cytoplasm</keyword>
<name>A0A1M6QQ80_9GAMM</name>
<dbReference type="InterPro" id="IPR006464">
    <property type="entry name" value="AcTrfase_RimI/Ard1"/>
</dbReference>
<dbReference type="EC" id="2.3.1.266" evidence="3"/>
<keyword evidence="1 5" id="KW-0808">Transferase</keyword>
<sequence length="155" mass="17165">MSDPSSVVLLRPSALAALLELERVSQVYPLSAARLRAALRDDADVVFGLEEQGELIGYAILSRQPFDAELQAILVARHARRRGLAFALMQAVIDQARAWKSERLLLEVREGNAPAIALYRRMGFAEDGRRRDYYPSLDGAGREDALLMSRRLGGA</sequence>
<gene>
    <name evidence="5" type="ORF">SAMN05192556_10291</name>
</gene>
<evidence type="ECO:0000259" key="4">
    <source>
        <dbReference type="PROSITE" id="PS51186"/>
    </source>
</evidence>
<keyword evidence="5" id="KW-0689">Ribosomal protein</keyword>
<accession>A0A1M6QQ80</accession>
<dbReference type="InterPro" id="IPR000182">
    <property type="entry name" value="GNAT_dom"/>
</dbReference>
<organism evidence="5 6">
    <name type="scientific">Halomonas caseinilytica</name>
    <dbReference type="NCBI Taxonomy" id="438744"/>
    <lineage>
        <taxon>Bacteria</taxon>
        <taxon>Pseudomonadati</taxon>
        <taxon>Pseudomonadota</taxon>
        <taxon>Gammaproteobacteria</taxon>
        <taxon>Oceanospirillales</taxon>
        <taxon>Halomonadaceae</taxon>
        <taxon>Halomonas</taxon>
    </lineage>
</organism>
<keyword evidence="2" id="KW-0012">Acyltransferase</keyword>
<reference evidence="6" key="1">
    <citation type="submission" date="2016-11" db="EMBL/GenBank/DDBJ databases">
        <authorList>
            <person name="Varghese N."/>
            <person name="Submissions S."/>
        </authorList>
    </citation>
    <scope>NUCLEOTIDE SEQUENCE [LARGE SCALE GENOMIC DNA]</scope>
    <source>
        <strain evidence="6">ALO Sharm</strain>
    </source>
</reference>
<evidence type="ECO:0000256" key="1">
    <source>
        <dbReference type="ARBA" id="ARBA00022679"/>
    </source>
</evidence>
<comment type="function">
    <text evidence="3">Acetylates the N-terminal alanine of ribosomal protein bS18.</text>
</comment>
<comment type="catalytic activity">
    <reaction evidence="3">
        <text>N-terminal L-alanyl-[ribosomal protein bS18] + acetyl-CoA = N-terminal N(alpha)-acetyl-L-alanyl-[ribosomal protein bS18] + CoA + H(+)</text>
        <dbReference type="Rhea" id="RHEA:43756"/>
        <dbReference type="Rhea" id="RHEA-COMP:10676"/>
        <dbReference type="Rhea" id="RHEA-COMP:10677"/>
        <dbReference type="ChEBI" id="CHEBI:15378"/>
        <dbReference type="ChEBI" id="CHEBI:57287"/>
        <dbReference type="ChEBI" id="CHEBI:57288"/>
        <dbReference type="ChEBI" id="CHEBI:64718"/>
        <dbReference type="ChEBI" id="CHEBI:83683"/>
        <dbReference type="EC" id="2.3.1.266"/>
    </reaction>
</comment>
<protein>
    <recommendedName>
        <fullName evidence="3">[Ribosomal protein bS18]-alanine N-acetyltransferase</fullName>
        <ecNumber evidence="3">2.3.1.266</ecNumber>
    </recommendedName>
</protein>
<evidence type="ECO:0000256" key="3">
    <source>
        <dbReference type="RuleBase" id="RU363094"/>
    </source>
</evidence>
<dbReference type="InterPro" id="IPR016181">
    <property type="entry name" value="Acyl_CoA_acyltransferase"/>
</dbReference>
<dbReference type="GO" id="GO:0008999">
    <property type="term" value="F:protein-N-terminal-alanine acetyltransferase activity"/>
    <property type="evidence" value="ECO:0007669"/>
    <property type="project" value="UniProtKB-EC"/>
</dbReference>
<evidence type="ECO:0000313" key="5">
    <source>
        <dbReference type="EMBL" id="SHK22442.1"/>
    </source>
</evidence>
<dbReference type="CDD" id="cd04301">
    <property type="entry name" value="NAT_SF"/>
    <property type="match status" value="1"/>
</dbReference>
<feature type="domain" description="N-acetyltransferase" evidence="4">
    <location>
        <begin position="5"/>
        <end position="153"/>
    </location>
</feature>
<dbReference type="AlphaFoldDB" id="A0A1M6QQ80"/>
<dbReference type="NCBIfam" id="TIGR01575">
    <property type="entry name" value="rimI"/>
    <property type="match status" value="1"/>
</dbReference>
<comment type="similarity">
    <text evidence="3">Belongs to the acetyltransferase family. RimI subfamily.</text>
</comment>
<dbReference type="PROSITE" id="PS51186">
    <property type="entry name" value="GNAT"/>
    <property type="match status" value="1"/>
</dbReference>
<evidence type="ECO:0000256" key="2">
    <source>
        <dbReference type="ARBA" id="ARBA00023315"/>
    </source>
</evidence>
<evidence type="ECO:0000313" key="6">
    <source>
        <dbReference type="Proteomes" id="UP000184248"/>
    </source>
</evidence>
<keyword evidence="6" id="KW-1185">Reference proteome</keyword>
<comment type="subcellular location">
    <subcellularLocation>
        <location evidence="3">Cytoplasm</location>
    </subcellularLocation>
</comment>
<dbReference type="PANTHER" id="PTHR43877">
    <property type="entry name" value="AMINOALKYLPHOSPHONATE N-ACETYLTRANSFERASE-RELATED-RELATED"/>
    <property type="match status" value="1"/>
</dbReference>
<dbReference type="InterPro" id="IPR050832">
    <property type="entry name" value="Bact_Acetyltransf"/>
</dbReference>
<dbReference type="GO" id="GO:0005737">
    <property type="term" value="C:cytoplasm"/>
    <property type="evidence" value="ECO:0007669"/>
    <property type="project" value="UniProtKB-SubCell"/>
</dbReference>
<dbReference type="Pfam" id="PF00583">
    <property type="entry name" value="Acetyltransf_1"/>
    <property type="match status" value="1"/>
</dbReference>
<dbReference type="Gene3D" id="3.40.630.30">
    <property type="match status" value="1"/>
</dbReference>
<dbReference type="EMBL" id="FRAL01000002">
    <property type="protein sequence ID" value="SHK22442.1"/>
    <property type="molecule type" value="Genomic_DNA"/>
</dbReference>
<dbReference type="SUPFAM" id="SSF55729">
    <property type="entry name" value="Acyl-CoA N-acyltransferases (Nat)"/>
    <property type="match status" value="1"/>
</dbReference>